<gene>
    <name evidence="11" type="primary">SUC2_1</name>
    <name evidence="11" type="ORF">Tsubulata_012362</name>
</gene>
<dbReference type="GO" id="GO:0008506">
    <property type="term" value="F:sucrose:proton symporter activity"/>
    <property type="evidence" value="ECO:0007669"/>
    <property type="project" value="TreeGrafter"/>
</dbReference>
<keyword evidence="6 10" id="KW-0812">Transmembrane</keyword>
<evidence type="ECO:0000256" key="3">
    <source>
        <dbReference type="ARBA" id="ARBA00007134"/>
    </source>
</evidence>
<feature type="transmembrane region" description="Helical" evidence="10">
    <location>
        <begin position="162"/>
        <end position="184"/>
    </location>
</feature>
<keyword evidence="8 10" id="KW-1133">Transmembrane helix</keyword>
<feature type="transmembrane region" description="Helical" evidence="10">
    <location>
        <begin position="394"/>
        <end position="418"/>
    </location>
</feature>
<evidence type="ECO:0000256" key="8">
    <source>
        <dbReference type="ARBA" id="ARBA00022989"/>
    </source>
</evidence>
<dbReference type="GO" id="GO:0005773">
    <property type="term" value="C:vacuole"/>
    <property type="evidence" value="ECO:0007669"/>
    <property type="project" value="TreeGrafter"/>
</dbReference>
<evidence type="ECO:0000313" key="11">
    <source>
        <dbReference type="EMBL" id="KAJ4823042.1"/>
    </source>
</evidence>
<reference evidence="11" key="2">
    <citation type="journal article" date="2023" name="Plants (Basel)">
        <title>Annotation of the Turnera subulata (Passifloraceae) Draft Genome Reveals the S-Locus Evolved after the Divergence of Turneroideae from Passifloroideae in a Stepwise Manner.</title>
        <authorList>
            <person name="Henning P.M."/>
            <person name="Roalson E.H."/>
            <person name="Mir W."/>
            <person name="McCubbin A.G."/>
            <person name="Shore J.S."/>
        </authorList>
    </citation>
    <scope>NUCLEOTIDE SEQUENCE</scope>
    <source>
        <strain evidence="11">F60SS</strain>
    </source>
</reference>
<feature type="transmembrane region" description="Helical" evidence="10">
    <location>
        <begin position="86"/>
        <end position="104"/>
    </location>
</feature>
<comment type="similarity">
    <text evidence="3">Belongs to the glycoside-pentoside-hexuronide (GPH) cation symporter transporter (TC 2.A.2.4) family.</text>
</comment>
<dbReference type="PANTHER" id="PTHR19432:SF70">
    <property type="entry name" value="SUCROSE TRANSPORT PROTEIN SUC1-RELATED"/>
    <property type="match status" value="1"/>
</dbReference>
<evidence type="ECO:0000256" key="6">
    <source>
        <dbReference type="ARBA" id="ARBA00022692"/>
    </source>
</evidence>
<dbReference type="OrthoDB" id="28755at2759"/>
<keyword evidence="7" id="KW-0769">Symport</keyword>
<keyword evidence="4" id="KW-0813">Transport</keyword>
<dbReference type="Gene3D" id="1.20.1250.20">
    <property type="entry name" value="MFS general substrate transporter like domains"/>
    <property type="match status" value="1"/>
</dbReference>
<protein>
    <submittedName>
        <fullName evidence="11">Beta-fructofuranosidase suc2</fullName>
    </submittedName>
</protein>
<dbReference type="CDD" id="cd17313">
    <property type="entry name" value="MFS_SLC45_SUC"/>
    <property type="match status" value="1"/>
</dbReference>
<accession>A0A9Q0F327</accession>
<feature type="transmembrane region" description="Helical" evidence="10">
    <location>
        <begin position="12"/>
        <end position="32"/>
    </location>
</feature>
<dbReference type="NCBIfam" id="TIGR01301">
    <property type="entry name" value="GPH_sucrose"/>
    <property type="match status" value="1"/>
</dbReference>
<sequence length="495" mass="53042">MEKDYTQPQSNSIKNIVLVASIGCGVQFGWALQLSLLTPYVQLLGVPHALAALIWLCGPLSGMLVQPTVGYYSDRCTSRFGRRSPFIAFGAILVIIAIILIGFAADIGHSAGDSLTQTPKSRAVAVFVTGFWVLDVANNMIQGPCRALFADICGSDHRRTRLANALFSFFLAVGNVLGYTAGAYPAMYRLLPFTRTDACDFFCANLKTCFFISVVLLLSLTTIALTCVREKQWFPDPEASEAHSQDKNSVPFFGELISALKNMKKPMWILLLVTCFNWLAWFPFLLYDTDWMAREVYGGNPDGNGDERRLYDHGVRVGALGLMLLSVVLGLMSLCIEGVSRIIGVKKLWGAVNFILAICLGMTVLVTKEAESSRRYATIGGETHLLPPPKDVRVGALAIFAALGIPQAITFSIPTALASMFSSTSGVGQGLSLGVLNISVCIPQIIMSVVSGPLDKAFGGGNLPAFVAGAIAAAVSGLLALTLLPTPPSDVSTKN</sequence>
<feature type="transmembrane region" description="Helical" evidence="10">
    <location>
        <begin position="317"/>
        <end position="336"/>
    </location>
</feature>
<name>A0A9Q0F327_9ROSI</name>
<feature type="transmembrane region" description="Helical" evidence="10">
    <location>
        <begin position="124"/>
        <end position="141"/>
    </location>
</feature>
<evidence type="ECO:0000313" key="12">
    <source>
        <dbReference type="Proteomes" id="UP001141552"/>
    </source>
</evidence>
<dbReference type="PANTHER" id="PTHR19432">
    <property type="entry name" value="SUGAR TRANSPORTER"/>
    <property type="match status" value="1"/>
</dbReference>
<dbReference type="InterPro" id="IPR036259">
    <property type="entry name" value="MFS_trans_sf"/>
</dbReference>
<dbReference type="Pfam" id="PF13347">
    <property type="entry name" value="MFS_2"/>
    <property type="match status" value="1"/>
</dbReference>
<evidence type="ECO:0000256" key="7">
    <source>
        <dbReference type="ARBA" id="ARBA00022847"/>
    </source>
</evidence>
<dbReference type="AlphaFoldDB" id="A0A9Q0F327"/>
<evidence type="ECO:0000256" key="4">
    <source>
        <dbReference type="ARBA" id="ARBA00022448"/>
    </source>
</evidence>
<evidence type="ECO:0000256" key="1">
    <source>
        <dbReference type="ARBA" id="ARBA00004141"/>
    </source>
</evidence>
<dbReference type="Proteomes" id="UP001141552">
    <property type="component" value="Unassembled WGS sequence"/>
</dbReference>
<feature type="transmembrane region" description="Helical" evidence="10">
    <location>
        <begin position="348"/>
        <end position="366"/>
    </location>
</feature>
<organism evidence="11 12">
    <name type="scientific">Turnera subulata</name>
    <dbReference type="NCBI Taxonomy" id="218843"/>
    <lineage>
        <taxon>Eukaryota</taxon>
        <taxon>Viridiplantae</taxon>
        <taxon>Streptophyta</taxon>
        <taxon>Embryophyta</taxon>
        <taxon>Tracheophyta</taxon>
        <taxon>Spermatophyta</taxon>
        <taxon>Magnoliopsida</taxon>
        <taxon>eudicotyledons</taxon>
        <taxon>Gunneridae</taxon>
        <taxon>Pentapetalae</taxon>
        <taxon>rosids</taxon>
        <taxon>fabids</taxon>
        <taxon>Malpighiales</taxon>
        <taxon>Passifloraceae</taxon>
        <taxon>Turnera</taxon>
    </lineage>
</organism>
<feature type="transmembrane region" description="Helical" evidence="10">
    <location>
        <begin position="267"/>
        <end position="287"/>
    </location>
</feature>
<keyword evidence="5" id="KW-0762">Sugar transport</keyword>
<evidence type="ECO:0000256" key="2">
    <source>
        <dbReference type="ARBA" id="ARBA00004914"/>
    </source>
</evidence>
<comment type="caution">
    <text evidence="11">The sequence shown here is derived from an EMBL/GenBank/DDBJ whole genome shotgun (WGS) entry which is preliminary data.</text>
</comment>
<proteinExistence type="inferred from homology"/>
<evidence type="ECO:0000256" key="10">
    <source>
        <dbReference type="SAM" id="Phobius"/>
    </source>
</evidence>
<comment type="pathway">
    <text evidence="2">Glycan biosynthesis; sucrose metabolism.</text>
</comment>
<dbReference type="SUPFAM" id="SSF103473">
    <property type="entry name" value="MFS general substrate transporter"/>
    <property type="match status" value="1"/>
</dbReference>
<feature type="transmembrane region" description="Helical" evidence="10">
    <location>
        <begin position="463"/>
        <end position="484"/>
    </location>
</feature>
<comment type="subcellular location">
    <subcellularLocation>
        <location evidence="1">Membrane</location>
        <topology evidence="1">Multi-pass membrane protein</topology>
    </subcellularLocation>
</comment>
<reference evidence="11" key="1">
    <citation type="submission" date="2022-02" db="EMBL/GenBank/DDBJ databases">
        <authorList>
            <person name="Henning P.M."/>
            <person name="McCubbin A.G."/>
            <person name="Shore J.S."/>
        </authorList>
    </citation>
    <scope>NUCLEOTIDE SEQUENCE</scope>
    <source>
        <strain evidence="11">F60SS</strain>
        <tissue evidence="11">Leaves</tissue>
    </source>
</reference>
<feature type="transmembrane region" description="Helical" evidence="10">
    <location>
        <begin position="44"/>
        <end position="65"/>
    </location>
</feature>
<feature type="transmembrane region" description="Helical" evidence="10">
    <location>
        <begin position="430"/>
        <end position="451"/>
    </location>
</feature>
<dbReference type="InterPro" id="IPR005989">
    <property type="entry name" value="Suc_symporter_pln"/>
</dbReference>
<dbReference type="GO" id="GO:0005886">
    <property type="term" value="C:plasma membrane"/>
    <property type="evidence" value="ECO:0007669"/>
    <property type="project" value="InterPro"/>
</dbReference>
<keyword evidence="9 10" id="KW-0472">Membrane</keyword>
<feature type="transmembrane region" description="Helical" evidence="10">
    <location>
        <begin position="204"/>
        <end position="228"/>
    </location>
</feature>
<dbReference type="EMBL" id="JAKUCV010007534">
    <property type="protein sequence ID" value="KAJ4823042.1"/>
    <property type="molecule type" value="Genomic_DNA"/>
</dbReference>
<evidence type="ECO:0000256" key="5">
    <source>
        <dbReference type="ARBA" id="ARBA00022597"/>
    </source>
</evidence>
<keyword evidence="12" id="KW-1185">Reference proteome</keyword>
<evidence type="ECO:0000256" key="9">
    <source>
        <dbReference type="ARBA" id="ARBA00023136"/>
    </source>
</evidence>